<dbReference type="EMBL" id="CP050692">
    <property type="protein sequence ID" value="QIT47588.1"/>
    <property type="molecule type" value="Genomic_DNA"/>
</dbReference>
<evidence type="ECO:0000313" key="3">
    <source>
        <dbReference type="EMBL" id="QIT47588.1"/>
    </source>
</evidence>
<name>A0AAE7CPB6_STRAT</name>
<evidence type="ECO:0000313" key="4">
    <source>
        <dbReference type="Proteomes" id="UP000190306"/>
    </source>
</evidence>
<dbReference type="AlphaFoldDB" id="A0AAE7CPB6"/>
<protein>
    <submittedName>
        <fullName evidence="3">Uncharacterized protein</fullName>
    </submittedName>
</protein>
<proteinExistence type="predicted"/>
<keyword evidence="1" id="KW-0175">Coiled coil</keyword>
<reference evidence="3 5" key="2">
    <citation type="submission" date="2020-03" db="EMBL/GenBank/DDBJ databases">
        <title>Is there a link between lipid content and antibiotic production in Streptomyces?</title>
        <authorList>
            <person name="David M."/>
            <person name="Lejeune C."/>
            <person name="Abreu S."/>
            <person name="Thibessard A."/>
            <person name="Leblond P."/>
            <person name="Chaminade P."/>
            <person name="Virolle M.-J."/>
        </authorList>
    </citation>
    <scope>NUCLEOTIDE SEQUENCE [LARGE SCALE GENOMIC DNA]</scope>
    <source>
        <strain evidence="3 5">DSM 41481</strain>
    </source>
</reference>
<evidence type="ECO:0000313" key="5">
    <source>
        <dbReference type="Proteomes" id="UP000502504"/>
    </source>
</evidence>
<evidence type="ECO:0000256" key="1">
    <source>
        <dbReference type="SAM" id="Coils"/>
    </source>
</evidence>
<reference evidence="2 4" key="1">
    <citation type="submission" date="2015-07" db="EMBL/GenBank/DDBJ databases">
        <title>Draft Genome Sequence of Streptomyces antibioticus, IMRU 3720 reveals insights in the evolution of actinomycin biosynthetic gene clusters in Streptomyces.</title>
        <authorList>
            <person name="Crnovcic I."/>
            <person name="Ruckert C."/>
            <person name="Kalinowksi J."/>
            <person name="Keller U."/>
        </authorList>
    </citation>
    <scope>NUCLEOTIDE SEQUENCE [LARGE SCALE GENOMIC DNA]</scope>
    <source>
        <strain evidence="2 4">DSM 41481</strain>
    </source>
</reference>
<gene>
    <name evidence="2" type="ORF">AFM16_31475</name>
    <name evidence="3" type="ORF">HCX60_32025</name>
</gene>
<sequence length="209" mass="24018">MSLLPFVSRRRHDALIKSLRADNARLRDQRDRARQDKETAEFTRGRILRQLADADSANKRLHDRTLELGRRISRLTESDPDHLAGLEDRVARLQKGVARYLPALWQARAEVRELTDLAVKAARQLDRMEERVRAAREEGRRAALTVSADEREKAPLDGAPLVRREGPSARLRRAEERCRLLDERVSELQTSHVADTRELHDLRQNGATS</sequence>
<organism evidence="3 5">
    <name type="scientific">Streptomyces antibioticus</name>
    <dbReference type="NCBI Taxonomy" id="1890"/>
    <lineage>
        <taxon>Bacteria</taxon>
        <taxon>Bacillati</taxon>
        <taxon>Actinomycetota</taxon>
        <taxon>Actinomycetes</taxon>
        <taxon>Kitasatosporales</taxon>
        <taxon>Streptomycetaceae</taxon>
        <taxon>Streptomyces</taxon>
    </lineage>
</organism>
<dbReference type="Proteomes" id="UP000190306">
    <property type="component" value="Chromosome"/>
</dbReference>
<feature type="coiled-coil region" evidence="1">
    <location>
        <begin position="9"/>
        <end position="43"/>
    </location>
</feature>
<accession>A0AAE7CPB6</accession>
<keyword evidence="4" id="KW-1185">Reference proteome</keyword>
<dbReference type="Proteomes" id="UP000502504">
    <property type="component" value="Chromosome"/>
</dbReference>
<evidence type="ECO:0000313" key="2">
    <source>
        <dbReference type="EMBL" id="OOQ47271.1"/>
    </source>
</evidence>
<dbReference type="RefSeq" id="WP_078635944.1">
    <property type="nucleotide sequence ID" value="NZ_CM007717.1"/>
</dbReference>
<feature type="coiled-coil region" evidence="1">
    <location>
        <begin position="111"/>
        <end position="145"/>
    </location>
</feature>
<dbReference type="EMBL" id="LHQL01000014">
    <property type="protein sequence ID" value="OOQ47271.1"/>
    <property type="molecule type" value="Genomic_DNA"/>
</dbReference>